<dbReference type="GO" id="GO:0015079">
    <property type="term" value="F:potassium ion transmembrane transporter activity"/>
    <property type="evidence" value="ECO:0007669"/>
    <property type="project" value="InterPro"/>
</dbReference>
<sequence length="666" mass="73410">MLCGGDREKGDVAMEERWDYVNLDDFKSESCWTPFSYFFLWVFLFISIAVYGVDTFTAVNLLAFSRWSGSVEPAIPFNISRWIFAACIIASFVILGYRWIHAIRAIRSGSITRSFLDPLAVRIQSIRMSKRGRGYRRFLVFAELTKDRKAAEYVALYSYFSFQSWMNTIFADGPRQVLNGITLYSVMQMDLIPGGQNTHDDGSSGIGQFFNNIKILAEQNTLQVVVLFGMLFTLIVWVLSVLRLISAIVLYLIFLFHHIPAEDGTLSRYCRRKVGQRLKRIVHRKNNKALAKGLKLQNRAPTQPMLATDSNPTLPSLAGDKAPAVATLSRSTTETTLPPYSRSTSSTAPGQKPTLPNLDFDAKPTLSRTGTSSSAMSEDASLTGNAAGMGYSPLDRQKPTLPPVPPLPANVPARKPAPHSRQTPAPYGNDDRNNPGNGYRNLTDSSESRPYQSHTPAPDYTSADMDASGDRGYFNRDHAPAHYDPYGPRRAAYGEEDGYGGRYETPSGQRGAPRAQQGYAQQDYAQQDYAQQDYYPRDPYSSDPYSTDPYSTRSYTPASTGGTPAPYRSNTPASYRPTPPPQASATAQPPPRTFTPMSSATPAPQLASQNGGYAAFNPSMAHHAPQPHSHGPPGPSSYTRANTASPSAMHRAPPGHTFTRANTHQY</sequence>
<dbReference type="OrthoDB" id="2128042at2759"/>
<feature type="compositionally biased region" description="Polar residues" evidence="1">
    <location>
        <begin position="553"/>
        <end position="573"/>
    </location>
</feature>
<keyword evidence="2" id="KW-0472">Membrane</keyword>
<dbReference type="Pfam" id="PF16944">
    <property type="entry name" value="KCH"/>
    <property type="match status" value="1"/>
</dbReference>
<keyword evidence="4" id="KW-1185">Reference proteome</keyword>
<dbReference type="AlphaFoldDB" id="A0A1V6S1Y0"/>
<feature type="transmembrane region" description="Helical" evidence="2">
    <location>
        <begin position="224"/>
        <end position="254"/>
    </location>
</feature>
<accession>A0A1V6S1Y0</accession>
<name>A0A1V6S1Y0_9EURO</name>
<feature type="compositionally biased region" description="Polar residues" evidence="1">
    <location>
        <begin position="595"/>
        <end position="611"/>
    </location>
</feature>
<feature type="region of interest" description="Disordered" evidence="1">
    <location>
        <begin position="534"/>
        <end position="666"/>
    </location>
</feature>
<dbReference type="STRING" id="29845.A0A1V6S1Y0"/>
<evidence type="ECO:0000256" key="1">
    <source>
        <dbReference type="SAM" id="MobiDB-lite"/>
    </source>
</evidence>
<dbReference type="EMBL" id="MDYP01000011">
    <property type="protein sequence ID" value="OQE08047.1"/>
    <property type="molecule type" value="Genomic_DNA"/>
</dbReference>
<protein>
    <recommendedName>
        <fullName evidence="5">Pheromone-regulated membrane protein</fullName>
    </recommendedName>
</protein>
<evidence type="ECO:0008006" key="5">
    <source>
        <dbReference type="Google" id="ProtNLM"/>
    </source>
</evidence>
<comment type="caution">
    <text evidence="3">The sequence shown here is derived from an EMBL/GenBank/DDBJ whole genome shotgun (WGS) entry which is preliminary data.</text>
</comment>
<keyword evidence="2" id="KW-0812">Transmembrane</keyword>
<proteinExistence type="predicted"/>
<feature type="compositionally biased region" description="Polar residues" evidence="1">
    <location>
        <begin position="328"/>
        <end position="349"/>
    </location>
</feature>
<dbReference type="PANTHER" id="PTHR36424:SF1">
    <property type="entry name" value="LOW AFFINITY K(+) TRANSPORTER 1-RELATED"/>
    <property type="match status" value="1"/>
</dbReference>
<evidence type="ECO:0000313" key="3">
    <source>
        <dbReference type="EMBL" id="OQE08047.1"/>
    </source>
</evidence>
<evidence type="ECO:0000313" key="4">
    <source>
        <dbReference type="Proteomes" id="UP000191518"/>
    </source>
</evidence>
<feature type="transmembrane region" description="Helical" evidence="2">
    <location>
        <begin position="79"/>
        <end position="100"/>
    </location>
</feature>
<keyword evidence="2" id="KW-1133">Transmembrane helix</keyword>
<feature type="compositionally biased region" description="Pro residues" evidence="1">
    <location>
        <begin position="577"/>
        <end position="593"/>
    </location>
</feature>
<evidence type="ECO:0000256" key="2">
    <source>
        <dbReference type="SAM" id="Phobius"/>
    </source>
</evidence>
<feature type="compositionally biased region" description="Polar residues" evidence="1">
    <location>
        <begin position="434"/>
        <end position="455"/>
    </location>
</feature>
<reference evidence="4" key="1">
    <citation type="journal article" date="2017" name="Nat. Microbiol.">
        <title>Global analysis of biosynthetic gene clusters reveals vast potential of secondary metabolite production in Penicillium species.</title>
        <authorList>
            <person name="Nielsen J.C."/>
            <person name="Grijseels S."/>
            <person name="Prigent S."/>
            <person name="Ji B."/>
            <person name="Dainat J."/>
            <person name="Nielsen K.F."/>
            <person name="Frisvad J.C."/>
            <person name="Workman M."/>
            <person name="Nielsen J."/>
        </authorList>
    </citation>
    <scope>NUCLEOTIDE SEQUENCE [LARGE SCALE GENOMIC DNA]</scope>
    <source>
        <strain evidence="4">IBT 29486</strain>
    </source>
</reference>
<feature type="compositionally biased region" description="Low complexity" evidence="1">
    <location>
        <begin position="534"/>
        <end position="552"/>
    </location>
</feature>
<gene>
    <name evidence="3" type="ORF">PENVUL_c011G00769</name>
</gene>
<organism evidence="3 4">
    <name type="scientific">Penicillium vulpinum</name>
    <dbReference type="NCBI Taxonomy" id="29845"/>
    <lineage>
        <taxon>Eukaryota</taxon>
        <taxon>Fungi</taxon>
        <taxon>Dikarya</taxon>
        <taxon>Ascomycota</taxon>
        <taxon>Pezizomycotina</taxon>
        <taxon>Eurotiomycetes</taxon>
        <taxon>Eurotiomycetidae</taxon>
        <taxon>Eurotiales</taxon>
        <taxon>Aspergillaceae</taxon>
        <taxon>Penicillium</taxon>
    </lineage>
</organism>
<feature type="region of interest" description="Disordered" evidence="1">
    <location>
        <begin position="300"/>
        <end position="521"/>
    </location>
</feature>
<feature type="compositionally biased region" description="Pro residues" evidence="1">
    <location>
        <begin position="400"/>
        <end position="409"/>
    </location>
</feature>
<dbReference type="InterPro" id="IPR031606">
    <property type="entry name" value="Kch1/2"/>
</dbReference>
<feature type="compositionally biased region" description="Polar residues" evidence="1">
    <location>
        <begin position="366"/>
        <end position="384"/>
    </location>
</feature>
<dbReference type="GO" id="GO:0005886">
    <property type="term" value="C:plasma membrane"/>
    <property type="evidence" value="ECO:0007669"/>
    <property type="project" value="InterPro"/>
</dbReference>
<dbReference type="PANTHER" id="PTHR36424">
    <property type="entry name" value="PHEROMONE-REGULATED MEMBRANE PROTEIN 6"/>
    <property type="match status" value="1"/>
</dbReference>
<dbReference type="Proteomes" id="UP000191518">
    <property type="component" value="Unassembled WGS sequence"/>
</dbReference>
<feature type="transmembrane region" description="Helical" evidence="2">
    <location>
        <begin position="37"/>
        <end position="59"/>
    </location>
</feature>